<accession>A0A8S3Z5Q5</accession>
<sequence length="123" mass="13146">TLHPSPRLTVNCSSHPRLSDANAELITLLSKQLSKQHMMDAVPSLALTPRGTGAGYGVGMDLDAMLTDAQDNAGVRAEQSPLSSSLLADWLDISENISQADLEALERELALQSPMHVSYDGSM</sequence>
<dbReference type="OrthoDB" id="192887at2759"/>
<dbReference type="Proteomes" id="UP000678393">
    <property type="component" value="Unassembled WGS sequence"/>
</dbReference>
<dbReference type="EMBL" id="CAJHNH020001503">
    <property type="protein sequence ID" value="CAG5123355.1"/>
    <property type="molecule type" value="Genomic_DNA"/>
</dbReference>
<name>A0A8S3Z5Q5_9EUPU</name>
<evidence type="ECO:0000313" key="2">
    <source>
        <dbReference type="Proteomes" id="UP000678393"/>
    </source>
</evidence>
<reference evidence="1" key="1">
    <citation type="submission" date="2021-04" db="EMBL/GenBank/DDBJ databases">
        <authorList>
            <consortium name="Molecular Ecology Group"/>
        </authorList>
    </citation>
    <scope>NUCLEOTIDE SEQUENCE</scope>
</reference>
<evidence type="ECO:0000313" key="1">
    <source>
        <dbReference type="EMBL" id="CAG5123355.1"/>
    </source>
</evidence>
<organism evidence="1 2">
    <name type="scientific">Candidula unifasciata</name>
    <dbReference type="NCBI Taxonomy" id="100452"/>
    <lineage>
        <taxon>Eukaryota</taxon>
        <taxon>Metazoa</taxon>
        <taxon>Spiralia</taxon>
        <taxon>Lophotrochozoa</taxon>
        <taxon>Mollusca</taxon>
        <taxon>Gastropoda</taxon>
        <taxon>Heterobranchia</taxon>
        <taxon>Euthyneura</taxon>
        <taxon>Panpulmonata</taxon>
        <taxon>Eupulmonata</taxon>
        <taxon>Stylommatophora</taxon>
        <taxon>Helicina</taxon>
        <taxon>Helicoidea</taxon>
        <taxon>Geomitridae</taxon>
        <taxon>Candidula</taxon>
    </lineage>
</organism>
<keyword evidence="2" id="KW-1185">Reference proteome</keyword>
<feature type="non-terminal residue" evidence="1">
    <location>
        <position position="123"/>
    </location>
</feature>
<proteinExistence type="predicted"/>
<dbReference type="AlphaFoldDB" id="A0A8S3Z5Q5"/>
<gene>
    <name evidence="1" type="ORF">CUNI_LOCUS8913</name>
</gene>
<protein>
    <submittedName>
        <fullName evidence="1">Uncharacterized protein</fullName>
    </submittedName>
</protein>
<comment type="caution">
    <text evidence="1">The sequence shown here is derived from an EMBL/GenBank/DDBJ whole genome shotgun (WGS) entry which is preliminary data.</text>
</comment>